<dbReference type="RefSeq" id="WP_378048858.1">
    <property type="nucleotide sequence ID" value="NZ_JBHSXE010000001.1"/>
</dbReference>
<reference evidence="4" key="1">
    <citation type="journal article" date="2019" name="Int. J. Syst. Evol. Microbiol.">
        <title>The Global Catalogue of Microorganisms (GCM) 10K type strain sequencing project: providing services to taxonomists for standard genome sequencing and annotation.</title>
        <authorList>
            <consortium name="The Broad Institute Genomics Platform"/>
            <consortium name="The Broad Institute Genome Sequencing Center for Infectious Disease"/>
            <person name="Wu L."/>
            <person name="Ma J."/>
        </authorList>
    </citation>
    <scope>NUCLEOTIDE SEQUENCE [LARGE SCALE GENOMIC DNA]</scope>
    <source>
        <strain evidence="4">JCM 3369</strain>
    </source>
</reference>
<feature type="signal peptide" evidence="2">
    <location>
        <begin position="1"/>
        <end position="21"/>
    </location>
</feature>
<evidence type="ECO:0000256" key="2">
    <source>
        <dbReference type="SAM" id="SignalP"/>
    </source>
</evidence>
<dbReference type="SUPFAM" id="SSF53850">
    <property type="entry name" value="Periplasmic binding protein-like II"/>
    <property type="match status" value="1"/>
</dbReference>
<dbReference type="Gene3D" id="3.40.190.10">
    <property type="entry name" value="Periplasmic binding protein-like II"/>
    <property type="match status" value="1"/>
</dbReference>
<evidence type="ECO:0000256" key="1">
    <source>
        <dbReference type="SAM" id="MobiDB-lite"/>
    </source>
</evidence>
<feature type="region of interest" description="Disordered" evidence="1">
    <location>
        <begin position="24"/>
        <end position="44"/>
    </location>
</feature>
<dbReference type="Pfam" id="PF01547">
    <property type="entry name" value="SBP_bac_1"/>
    <property type="match status" value="1"/>
</dbReference>
<feature type="chain" id="PRO_5045575123" evidence="2">
    <location>
        <begin position="22"/>
        <end position="464"/>
    </location>
</feature>
<dbReference type="InterPro" id="IPR050490">
    <property type="entry name" value="Bact_solute-bd_prot1"/>
</dbReference>
<name>A0ABW2CZZ5_9ACTN</name>
<dbReference type="InterPro" id="IPR006059">
    <property type="entry name" value="SBP"/>
</dbReference>
<dbReference type="PANTHER" id="PTHR43649:SF16">
    <property type="entry name" value="SUGAR-BINDING LIPOPROTEIN"/>
    <property type="match status" value="1"/>
</dbReference>
<dbReference type="PANTHER" id="PTHR43649">
    <property type="entry name" value="ARABINOSE-BINDING PROTEIN-RELATED"/>
    <property type="match status" value="1"/>
</dbReference>
<comment type="caution">
    <text evidence="3">The sequence shown here is derived from an EMBL/GenBank/DDBJ whole genome shotgun (WGS) entry which is preliminary data.</text>
</comment>
<protein>
    <submittedName>
        <fullName evidence="3">ABC transporter substrate-binding protein</fullName>
    </submittedName>
</protein>
<gene>
    <name evidence="3" type="ORF">ACFQKB_47250</name>
</gene>
<sequence length="464" mass="49794">MRLRHLAVLLSAALTLSGTTAACGAKSSRDSGSGKAGSAGPLDPNTKVTITVGCQPPKTAKAERAAWDADVKAFQARYPNITIVSRDAFPCIVPETFQAKLAGGQMEDVFYVYYTDTQNIIRNRQAADITPYLGGVKRLKDINPPYLQAFKDAKGRVYGLPRKAYTTGLVYNRKLFARAGLDPDQPPKTWAQVREAAKKIAALGPGHVGYGEYSAGGNGGWHFTSELYGRGGDVVTPDGRKAAFNGPAGRAVLQNLKDMRWTDDSMGAKQLHRWEDLMRLMGGGRLGMMVGAPDVAVEAALNFGAKIEDIGAAPLPEAPASLLGGDGYMINPKAGPDRIKAALLWLDFRNLTPGQGQFDHRQLKSLGRPVGVPENILWGSGAGAAREDRELRRRYATVPVEHFAPYEDGSANVRPKTEPPNAQAVYAVLDGPMSAVLTRRDADIGRLLSEAEKKVNAVLARTGG</sequence>
<dbReference type="PROSITE" id="PS51257">
    <property type="entry name" value="PROKAR_LIPOPROTEIN"/>
    <property type="match status" value="1"/>
</dbReference>
<keyword evidence="2" id="KW-0732">Signal</keyword>
<dbReference type="Proteomes" id="UP001596380">
    <property type="component" value="Unassembled WGS sequence"/>
</dbReference>
<evidence type="ECO:0000313" key="4">
    <source>
        <dbReference type="Proteomes" id="UP001596380"/>
    </source>
</evidence>
<proteinExistence type="predicted"/>
<keyword evidence="4" id="KW-1185">Reference proteome</keyword>
<evidence type="ECO:0000313" key="3">
    <source>
        <dbReference type="EMBL" id="MFC6887432.1"/>
    </source>
</evidence>
<accession>A0ABW2CZZ5</accession>
<organism evidence="3 4">
    <name type="scientific">Actinomadura yumaensis</name>
    <dbReference type="NCBI Taxonomy" id="111807"/>
    <lineage>
        <taxon>Bacteria</taxon>
        <taxon>Bacillati</taxon>
        <taxon>Actinomycetota</taxon>
        <taxon>Actinomycetes</taxon>
        <taxon>Streptosporangiales</taxon>
        <taxon>Thermomonosporaceae</taxon>
        <taxon>Actinomadura</taxon>
    </lineage>
</organism>
<dbReference type="EMBL" id="JBHSXS010000097">
    <property type="protein sequence ID" value="MFC6887432.1"/>
    <property type="molecule type" value="Genomic_DNA"/>
</dbReference>